<evidence type="ECO:0000256" key="6">
    <source>
        <dbReference type="SAM" id="Phobius"/>
    </source>
</evidence>
<reference evidence="7" key="1">
    <citation type="submission" date="2021-04" db="EMBL/GenBank/DDBJ databases">
        <title>Isolation and polyphasic classification of algal microorganism.</title>
        <authorList>
            <person name="Wang S."/>
        </authorList>
    </citation>
    <scope>NUCLEOTIDE SEQUENCE</scope>
    <source>
        <strain evidence="7">720a</strain>
    </source>
</reference>
<dbReference type="NCBIfam" id="NF046067">
    <property type="entry name" value="SigPepSipWBacil"/>
    <property type="match status" value="1"/>
</dbReference>
<proteinExistence type="predicted"/>
<dbReference type="Gene3D" id="2.10.109.10">
    <property type="entry name" value="Umud Fragment, subunit A"/>
    <property type="match status" value="1"/>
</dbReference>
<dbReference type="InterPro" id="IPR019533">
    <property type="entry name" value="Peptidase_S26"/>
</dbReference>
<gene>
    <name evidence="7" type="ORF">KCX74_10055</name>
</gene>
<dbReference type="EC" id="3.4.21.89" evidence="5"/>
<dbReference type="PANTHER" id="PTHR10806">
    <property type="entry name" value="SIGNAL PEPTIDASE COMPLEX CATALYTIC SUBUNIT SEC11"/>
    <property type="match status" value="1"/>
</dbReference>
<comment type="caution">
    <text evidence="7">The sequence shown here is derived from an EMBL/GenBank/DDBJ whole genome shotgun (WGS) entry which is preliminary data.</text>
</comment>
<keyword evidence="3 6" id="KW-1133">Transmembrane helix</keyword>
<protein>
    <recommendedName>
        <fullName evidence="5">Signal peptidase I</fullName>
        <ecNumber evidence="5">3.4.21.89</ecNumber>
    </recommendedName>
</protein>
<dbReference type="GO" id="GO:0006465">
    <property type="term" value="P:signal peptide processing"/>
    <property type="evidence" value="ECO:0007669"/>
    <property type="project" value="UniProtKB-UniRule"/>
</dbReference>
<accession>A0A941DW08</accession>
<dbReference type="GO" id="GO:0004252">
    <property type="term" value="F:serine-type endopeptidase activity"/>
    <property type="evidence" value="ECO:0007669"/>
    <property type="project" value="UniProtKB-UniRule"/>
</dbReference>
<comment type="subcellular location">
    <subcellularLocation>
        <location evidence="1">Membrane</location>
    </subcellularLocation>
</comment>
<evidence type="ECO:0000313" key="7">
    <source>
        <dbReference type="EMBL" id="MBR7796377.1"/>
    </source>
</evidence>
<sequence length="174" mass="19214">MSCLLIAMIIIFAFAVITSKVKGEESTIFGYQIKSVLSGSMEPTFQTGSIIAIKPGTEQSMYKKGDVITFRTKEEKMITHRIVEVKQAEEQQVYTTKGDNNDGVDVEPVLTQNIIGEYTGFTVPYVGYLLNFAKSKVGTAVLLIVPGVILLLYGLFSMFQAIRGIEDPKKEQST</sequence>
<evidence type="ECO:0000256" key="4">
    <source>
        <dbReference type="ARBA" id="ARBA00023136"/>
    </source>
</evidence>
<dbReference type="NCBIfam" id="TIGR02228">
    <property type="entry name" value="sigpep_I_arch"/>
    <property type="match status" value="1"/>
</dbReference>
<name>A0A941DW08_9BACI</name>
<dbReference type="CDD" id="cd06530">
    <property type="entry name" value="S26_SPase_I"/>
    <property type="match status" value="1"/>
</dbReference>
<evidence type="ECO:0000256" key="2">
    <source>
        <dbReference type="ARBA" id="ARBA00022692"/>
    </source>
</evidence>
<evidence type="ECO:0000256" key="1">
    <source>
        <dbReference type="ARBA" id="ARBA00004370"/>
    </source>
</evidence>
<organism evidence="7 8">
    <name type="scientific">Virgibacillus salarius</name>
    <dbReference type="NCBI Taxonomy" id="447199"/>
    <lineage>
        <taxon>Bacteria</taxon>
        <taxon>Bacillati</taxon>
        <taxon>Bacillota</taxon>
        <taxon>Bacilli</taxon>
        <taxon>Bacillales</taxon>
        <taxon>Bacillaceae</taxon>
        <taxon>Virgibacillus</taxon>
    </lineage>
</organism>
<dbReference type="Proteomes" id="UP000675284">
    <property type="component" value="Unassembled WGS sequence"/>
</dbReference>
<keyword evidence="2 6" id="KW-0812">Transmembrane</keyword>
<dbReference type="GO" id="GO:0016020">
    <property type="term" value="C:membrane"/>
    <property type="evidence" value="ECO:0007669"/>
    <property type="project" value="UniProtKB-SubCell"/>
</dbReference>
<dbReference type="PANTHER" id="PTHR10806:SF6">
    <property type="entry name" value="SIGNAL PEPTIDASE COMPLEX CATALYTIC SUBUNIT SEC11"/>
    <property type="match status" value="1"/>
</dbReference>
<dbReference type="EMBL" id="JAGSOT010000026">
    <property type="protein sequence ID" value="MBR7796377.1"/>
    <property type="molecule type" value="Genomic_DNA"/>
</dbReference>
<feature type="transmembrane region" description="Helical" evidence="6">
    <location>
        <begin position="140"/>
        <end position="162"/>
    </location>
</feature>
<keyword evidence="8" id="KW-1185">Reference proteome</keyword>
<evidence type="ECO:0000256" key="5">
    <source>
        <dbReference type="NCBIfam" id="TIGR02228"/>
    </source>
</evidence>
<dbReference type="GO" id="GO:0009003">
    <property type="term" value="F:signal peptidase activity"/>
    <property type="evidence" value="ECO:0007669"/>
    <property type="project" value="UniProtKB-EC"/>
</dbReference>
<dbReference type="AlphaFoldDB" id="A0A941DW08"/>
<keyword evidence="4 6" id="KW-0472">Membrane</keyword>
<dbReference type="PRINTS" id="PR00728">
    <property type="entry name" value="SIGNALPTASE"/>
</dbReference>
<evidence type="ECO:0000313" key="8">
    <source>
        <dbReference type="Proteomes" id="UP000675284"/>
    </source>
</evidence>
<dbReference type="SUPFAM" id="SSF51306">
    <property type="entry name" value="LexA/Signal peptidase"/>
    <property type="match status" value="1"/>
</dbReference>
<keyword evidence="7" id="KW-0378">Hydrolase</keyword>
<evidence type="ECO:0000256" key="3">
    <source>
        <dbReference type="ARBA" id="ARBA00022989"/>
    </source>
</evidence>
<dbReference type="InterPro" id="IPR036286">
    <property type="entry name" value="LexA/Signal_pep-like_sf"/>
</dbReference>
<dbReference type="InterPro" id="IPR001733">
    <property type="entry name" value="Peptidase_S26B"/>
</dbReference>